<evidence type="ECO:0000256" key="4">
    <source>
        <dbReference type="ARBA" id="ARBA00023004"/>
    </source>
</evidence>
<dbReference type="SUPFAM" id="SSF52242">
    <property type="entry name" value="Cobalamin (vitamin B12)-binding domain"/>
    <property type="match status" value="1"/>
</dbReference>
<feature type="domain" description="B12-binding" evidence="6">
    <location>
        <begin position="2"/>
        <end position="178"/>
    </location>
</feature>
<evidence type="ECO:0000313" key="9">
    <source>
        <dbReference type="Proteomes" id="UP000005778"/>
    </source>
</evidence>
<feature type="domain" description="Radical SAM core" evidence="7">
    <location>
        <begin position="228"/>
        <end position="470"/>
    </location>
</feature>
<proteinExistence type="predicted"/>
<dbReference type="Pfam" id="PF04055">
    <property type="entry name" value="Radical_SAM"/>
    <property type="match status" value="1"/>
</dbReference>
<dbReference type="EMBL" id="CM001488">
    <property type="protein sequence ID" value="EIM64010.1"/>
    <property type="molecule type" value="Genomic_DNA"/>
</dbReference>
<dbReference type="GO" id="GO:0005829">
    <property type="term" value="C:cytosol"/>
    <property type="evidence" value="ECO:0007669"/>
    <property type="project" value="TreeGrafter"/>
</dbReference>
<evidence type="ECO:0000256" key="2">
    <source>
        <dbReference type="ARBA" id="ARBA00022691"/>
    </source>
</evidence>
<dbReference type="GO" id="GO:0051539">
    <property type="term" value="F:4 iron, 4 sulfur cluster binding"/>
    <property type="evidence" value="ECO:0007669"/>
    <property type="project" value="UniProtKB-KW"/>
</dbReference>
<dbReference type="STRING" id="879212.DespoDRAFT_02121"/>
<sequence>MPDVILIAPPIREFYLTKKRTIPYGLACIAKELEQAGFSCTVIDALARDKSKIIEYPKGFDHLVPYYGKTDITLFSLFHHYRHFGYSFEHIANLVKQEKPFLVGISALFTPYWDQALDTARAVKRFWPNAFIVLGGHHATQFPKNCLENDEIDFVIQGEGETPMVQLAQLLKSHPPGSLPDADDLRQINGIGFRLGNGIVLNPPAWADSPHGLDQNALDKIDWHFYRRNKKAAITIVASRGCPFSCSYCAVSASSNYANFRMRPVNDVLDEIKLQARSKQIGFIDFEDENLTLKKSWVLELLHGIRQIFKGEDIELRAMNGLFPPSLDTEILTAMKASGFKTLNLSVGSFSATQLKRFKRPDVRDAHDRVLEIAKELDMDCVSYLIGAAPAQTAETTLNDLLALAARRTIAGLSIYYPAPGSADYTLCEQQQLLPNEFTLMRSTAFPVPDRTSRLEAVTLLRLARILNFLKFCVEPNGVLPEALSAGEVLDIENSCHGKMDRYKASILLIRMFLTDGIPRGMDHEGGIYHHPHSIDLCRKFIQELVLLPAGV</sequence>
<organism evidence="8 9">
    <name type="scientific">Desulfobacter postgatei 2ac9</name>
    <dbReference type="NCBI Taxonomy" id="879212"/>
    <lineage>
        <taxon>Bacteria</taxon>
        <taxon>Pseudomonadati</taxon>
        <taxon>Thermodesulfobacteriota</taxon>
        <taxon>Desulfobacteria</taxon>
        <taxon>Desulfobacterales</taxon>
        <taxon>Desulfobacteraceae</taxon>
        <taxon>Desulfobacter</taxon>
    </lineage>
</organism>
<keyword evidence="4" id="KW-0408">Iron</keyword>
<dbReference type="SMART" id="SM00729">
    <property type="entry name" value="Elp3"/>
    <property type="match status" value="1"/>
</dbReference>
<dbReference type="InterPro" id="IPR006638">
    <property type="entry name" value="Elp3/MiaA/NifB-like_rSAM"/>
</dbReference>
<dbReference type="SFLD" id="SFLDS00029">
    <property type="entry name" value="Radical_SAM"/>
    <property type="match status" value="1"/>
</dbReference>
<dbReference type="AlphaFoldDB" id="I5B3E7"/>
<dbReference type="SFLD" id="SFLDG01082">
    <property type="entry name" value="B12-binding_domain_containing"/>
    <property type="match status" value="1"/>
</dbReference>
<dbReference type="InterPro" id="IPR036724">
    <property type="entry name" value="Cobalamin-bd_sf"/>
</dbReference>
<dbReference type="InterPro" id="IPR034466">
    <property type="entry name" value="Methyltransferase_Class_B"/>
</dbReference>
<evidence type="ECO:0000259" key="6">
    <source>
        <dbReference type="PROSITE" id="PS51332"/>
    </source>
</evidence>
<dbReference type="InterPro" id="IPR006158">
    <property type="entry name" value="Cobalamin-bd"/>
</dbReference>
<keyword evidence="5" id="KW-0411">Iron-sulfur</keyword>
<dbReference type="PROSITE" id="PS51918">
    <property type="entry name" value="RADICAL_SAM"/>
    <property type="match status" value="1"/>
</dbReference>
<dbReference type="Gene3D" id="3.80.30.20">
    <property type="entry name" value="tm_1862 like domain"/>
    <property type="match status" value="1"/>
</dbReference>
<evidence type="ECO:0000256" key="5">
    <source>
        <dbReference type="ARBA" id="ARBA00023014"/>
    </source>
</evidence>
<evidence type="ECO:0000256" key="3">
    <source>
        <dbReference type="ARBA" id="ARBA00022723"/>
    </source>
</evidence>
<dbReference type="SUPFAM" id="SSF102114">
    <property type="entry name" value="Radical SAM enzymes"/>
    <property type="match status" value="1"/>
</dbReference>
<dbReference type="eggNOG" id="COG1032">
    <property type="taxonomic scope" value="Bacteria"/>
</dbReference>
<keyword evidence="9" id="KW-1185">Reference proteome</keyword>
<dbReference type="HOGENOM" id="CLU_021572_2_0_7"/>
<dbReference type="InterPro" id="IPR051198">
    <property type="entry name" value="BchE-like"/>
</dbReference>
<reference evidence="8 9" key="2">
    <citation type="submission" date="2012-02" db="EMBL/GenBank/DDBJ databases">
        <title>Improved High-Quality Draft sequence of Desulfobacter postgatei 2ac9.</title>
        <authorList>
            <consortium name="US DOE Joint Genome Institute"/>
            <person name="Lucas S."/>
            <person name="Han J."/>
            <person name="Lapidus A."/>
            <person name="Cheng J.-F."/>
            <person name="Goodwin L."/>
            <person name="Pitluck S."/>
            <person name="Peters L."/>
            <person name="Ovchinnikova G."/>
            <person name="Held B."/>
            <person name="Detter J.C."/>
            <person name="Han C."/>
            <person name="Tapia R."/>
            <person name="Land M."/>
            <person name="Hauser L."/>
            <person name="Kyrpides N."/>
            <person name="Ivanova N."/>
            <person name="Pagani I."/>
            <person name="Orellana R."/>
            <person name="Lovley D."/>
            <person name="Woyke T."/>
        </authorList>
    </citation>
    <scope>NUCLEOTIDE SEQUENCE [LARGE SCALE GENOMIC DNA]</scope>
    <source>
        <strain evidence="8 9">2ac9</strain>
    </source>
</reference>
<dbReference type="InterPro" id="IPR058240">
    <property type="entry name" value="rSAM_sf"/>
</dbReference>
<evidence type="ECO:0000259" key="7">
    <source>
        <dbReference type="PROSITE" id="PS51918"/>
    </source>
</evidence>
<accession>I5B3E7</accession>
<dbReference type="SFLD" id="SFLDG01123">
    <property type="entry name" value="methyltransferase_(Class_B)"/>
    <property type="match status" value="1"/>
</dbReference>
<dbReference type="PROSITE" id="PS51332">
    <property type="entry name" value="B12_BINDING"/>
    <property type="match status" value="1"/>
</dbReference>
<keyword evidence="2" id="KW-0949">S-adenosyl-L-methionine</keyword>
<evidence type="ECO:0000313" key="8">
    <source>
        <dbReference type="EMBL" id="EIM64010.1"/>
    </source>
</evidence>
<name>I5B3E7_9BACT</name>
<dbReference type="RefSeq" id="WP_004073395.1">
    <property type="nucleotide sequence ID" value="NZ_CM001488.1"/>
</dbReference>
<comment type="cofactor">
    <cofactor evidence="1">
        <name>[4Fe-4S] cluster</name>
        <dbReference type="ChEBI" id="CHEBI:49883"/>
    </cofactor>
</comment>
<dbReference type="CDD" id="cd02068">
    <property type="entry name" value="radical_SAM_B12_BD"/>
    <property type="match status" value="1"/>
</dbReference>
<dbReference type="Pfam" id="PF02310">
    <property type="entry name" value="B12-binding"/>
    <property type="match status" value="1"/>
</dbReference>
<evidence type="ECO:0000256" key="1">
    <source>
        <dbReference type="ARBA" id="ARBA00001966"/>
    </source>
</evidence>
<dbReference type="GO" id="GO:0031419">
    <property type="term" value="F:cobalamin binding"/>
    <property type="evidence" value="ECO:0007669"/>
    <property type="project" value="InterPro"/>
</dbReference>
<dbReference type="PANTHER" id="PTHR43409">
    <property type="entry name" value="ANAEROBIC MAGNESIUM-PROTOPORPHYRIN IX MONOMETHYL ESTER CYCLASE-RELATED"/>
    <property type="match status" value="1"/>
</dbReference>
<dbReference type="GO" id="GO:0003824">
    <property type="term" value="F:catalytic activity"/>
    <property type="evidence" value="ECO:0007669"/>
    <property type="project" value="InterPro"/>
</dbReference>
<protein>
    <submittedName>
        <fullName evidence="8">Fe-S oxidoreductase</fullName>
    </submittedName>
</protein>
<gene>
    <name evidence="8" type="ORF">DespoDRAFT_02121</name>
</gene>
<dbReference type="InterPro" id="IPR007197">
    <property type="entry name" value="rSAM"/>
</dbReference>
<dbReference type="Proteomes" id="UP000005778">
    <property type="component" value="Chromosome"/>
</dbReference>
<dbReference type="PANTHER" id="PTHR43409:SF16">
    <property type="entry name" value="SLR0320 PROTEIN"/>
    <property type="match status" value="1"/>
</dbReference>
<reference evidence="8 9" key="1">
    <citation type="submission" date="2011-09" db="EMBL/GenBank/DDBJ databases">
        <authorList>
            <consortium name="US DOE Joint Genome Institute (JGI-PGF)"/>
            <person name="Lucas S."/>
            <person name="Han J."/>
            <person name="Lapidus A."/>
            <person name="Cheng J.-F."/>
            <person name="Goodwin L."/>
            <person name="Pitluck S."/>
            <person name="Peters L."/>
            <person name="Land M.L."/>
            <person name="Hauser L."/>
            <person name="Orellana R."/>
            <person name="Lovley D."/>
            <person name="Woyke T.J."/>
        </authorList>
    </citation>
    <scope>NUCLEOTIDE SEQUENCE [LARGE SCALE GENOMIC DNA]</scope>
    <source>
        <strain evidence="8 9">2ac9</strain>
    </source>
</reference>
<dbReference type="GO" id="GO:0046872">
    <property type="term" value="F:metal ion binding"/>
    <property type="evidence" value="ECO:0007669"/>
    <property type="project" value="UniProtKB-KW"/>
</dbReference>
<dbReference type="Gene3D" id="3.40.50.280">
    <property type="entry name" value="Cobalamin-binding domain"/>
    <property type="match status" value="1"/>
</dbReference>
<dbReference type="InterPro" id="IPR023404">
    <property type="entry name" value="rSAM_horseshoe"/>
</dbReference>
<dbReference type="OrthoDB" id="9804952at2"/>
<keyword evidence="3" id="KW-0479">Metal-binding</keyword>